<proteinExistence type="predicted"/>
<organism evidence="1">
    <name type="scientific">Arundo donax</name>
    <name type="common">Giant reed</name>
    <name type="synonym">Donax arundinaceus</name>
    <dbReference type="NCBI Taxonomy" id="35708"/>
    <lineage>
        <taxon>Eukaryota</taxon>
        <taxon>Viridiplantae</taxon>
        <taxon>Streptophyta</taxon>
        <taxon>Embryophyta</taxon>
        <taxon>Tracheophyta</taxon>
        <taxon>Spermatophyta</taxon>
        <taxon>Magnoliopsida</taxon>
        <taxon>Liliopsida</taxon>
        <taxon>Poales</taxon>
        <taxon>Poaceae</taxon>
        <taxon>PACMAD clade</taxon>
        <taxon>Arundinoideae</taxon>
        <taxon>Arundineae</taxon>
        <taxon>Arundo</taxon>
    </lineage>
</organism>
<protein>
    <submittedName>
        <fullName evidence="1">Uncharacterized protein</fullName>
    </submittedName>
</protein>
<reference evidence="1" key="2">
    <citation type="journal article" date="2015" name="Data Brief">
        <title>Shoot transcriptome of the giant reed, Arundo donax.</title>
        <authorList>
            <person name="Barrero R.A."/>
            <person name="Guerrero F.D."/>
            <person name="Moolhuijzen P."/>
            <person name="Goolsby J.A."/>
            <person name="Tidwell J."/>
            <person name="Bellgard S.E."/>
            <person name="Bellgard M.I."/>
        </authorList>
    </citation>
    <scope>NUCLEOTIDE SEQUENCE</scope>
    <source>
        <tissue evidence="1">Shoot tissue taken approximately 20 cm above the soil surface</tissue>
    </source>
</reference>
<evidence type="ECO:0000313" key="1">
    <source>
        <dbReference type="EMBL" id="JAD24933.1"/>
    </source>
</evidence>
<name>A0A0A8YGI3_ARUDO</name>
<accession>A0A0A8YGI3</accession>
<dbReference type="AlphaFoldDB" id="A0A0A8YGI3"/>
<reference evidence="1" key="1">
    <citation type="submission" date="2014-09" db="EMBL/GenBank/DDBJ databases">
        <authorList>
            <person name="Magalhaes I.L.F."/>
            <person name="Oliveira U."/>
            <person name="Santos F.R."/>
            <person name="Vidigal T.H.D.A."/>
            <person name="Brescovit A.D."/>
            <person name="Santos A.J."/>
        </authorList>
    </citation>
    <scope>NUCLEOTIDE SEQUENCE</scope>
    <source>
        <tissue evidence="1">Shoot tissue taken approximately 20 cm above the soil surface</tissue>
    </source>
</reference>
<dbReference type="EMBL" id="GBRH01272962">
    <property type="protein sequence ID" value="JAD24933.1"/>
    <property type="molecule type" value="Transcribed_RNA"/>
</dbReference>
<sequence length="28" mass="3089">MSPIFGSWLNGIDQKLINHILVVASTMC</sequence>